<gene>
    <name evidence="1" type="ORF">RIF29_19217</name>
</gene>
<dbReference type="EMBL" id="JAYWIO010000004">
    <property type="protein sequence ID" value="KAK7266568.1"/>
    <property type="molecule type" value="Genomic_DNA"/>
</dbReference>
<dbReference type="AlphaFoldDB" id="A0AAN9F7E9"/>
<keyword evidence="2" id="KW-1185">Reference proteome</keyword>
<evidence type="ECO:0000313" key="2">
    <source>
        <dbReference type="Proteomes" id="UP001372338"/>
    </source>
</evidence>
<reference evidence="1 2" key="1">
    <citation type="submission" date="2024-01" db="EMBL/GenBank/DDBJ databases">
        <title>The genomes of 5 underutilized Papilionoideae crops provide insights into root nodulation and disease resistanc.</title>
        <authorList>
            <person name="Yuan L."/>
        </authorList>
    </citation>
    <scope>NUCLEOTIDE SEQUENCE [LARGE SCALE GENOMIC DNA]</scope>
    <source>
        <strain evidence="1">ZHUSHIDOU_FW_LH</strain>
        <tissue evidence="1">Leaf</tissue>
    </source>
</reference>
<proteinExistence type="predicted"/>
<name>A0AAN9F7E9_CROPI</name>
<comment type="caution">
    <text evidence="1">The sequence shown here is derived from an EMBL/GenBank/DDBJ whole genome shotgun (WGS) entry which is preliminary data.</text>
</comment>
<evidence type="ECO:0000313" key="1">
    <source>
        <dbReference type="EMBL" id="KAK7266568.1"/>
    </source>
</evidence>
<accession>A0AAN9F7E9</accession>
<organism evidence="1 2">
    <name type="scientific">Crotalaria pallida</name>
    <name type="common">Smooth rattlebox</name>
    <name type="synonym">Crotalaria striata</name>
    <dbReference type="NCBI Taxonomy" id="3830"/>
    <lineage>
        <taxon>Eukaryota</taxon>
        <taxon>Viridiplantae</taxon>
        <taxon>Streptophyta</taxon>
        <taxon>Embryophyta</taxon>
        <taxon>Tracheophyta</taxon>
        <taxon>Spermatophyta</taxon>
        <taxon>Magnoliopsida</taxon>
        <taxon>eudicotyledons</taxon>
        <taxon>Gunneridae</taxon>
        <taxon>Pentapetalae</taxon>
        <taxon>rosids</taxon>
        <taxon>fabids</taxon>
        <taxon>Fabales</taxon>
        <taxon>Fabaceae</taxon>
        <taxon>Papilionoideae</taxon>
        <taxon>50 kb inversion clade</taxon>
        <taxon>genistoids sensu lato</taxon>
        <taxon>core genistoids</taxon>
        <taxon>Crotalarieae</taxon>
        <taxon>Crotalaria</taxon>
    </lineage>
</organism>
<dbReference type="Proteomes" id="UP001372338">
    <property type="component" value="Unassembled WGS sequence"/>
</dbReference>
<sequence>MKSNFEVKDQGRQTLRCKFGRSAVEPVARQKIGICLSQRQDVKANHKLDLFSPEEPVVEPRRSARKLFGKSIKSSEGVRQIDHACKSASASSSLEDVRNKLSNDQARKTLRCSIFRIFTQASADLDL</sequence>
<protein>
    <submittedName>
        <fullName evidence="1">Uncharacterized protein</fullName>
    </submittedName>
</protein>